<reference evidence="2" key="1">
    <citation type="submission" date="2020-05" db="EMBL/GenBank/DDBJ databases">
        <authorList>
            <person name="Chiriac C."/>
            <person name="Salcher M."/>
            <person name="Ghai R."/>
            <person name="Kavagutti S V."/>
        </authorList>
    </citation>
    <scope>NUCLEOTIDE SEQUENCE</scope>
</reference>
<dbReference type="AlphaFoldDB" id="A0A6J6QIG6"/>
<gene>
    <name evidence="2" type="ORF">UFOPK2656_00639</name>
    <name evidence="3" type="ORF">UFOPK3099_01216</name>
    <name evidence="4" type="ORF">UFOPK3267_00798</name>
    <name evidence="5" type="ORF">UFOPK3651_00677</name>
    <name evidence="6" type="ORF">UFOPK3931_01428</name>
    <name evidence="1" type="ORF">UFOPK4189_00637</name>
</gene>
<evidence type="ECO:0000313" key="6">
    <source>
        <dbReference type="EMBL" id="CAB4990354.1"/>
    </source>
</evidence>
<dbReference type="InterPro" id="IPR052992">
    <property type="entry name" value="SDR_member_12"/>
</dbReference>
<dbReference type="PANTHER" id="PTHR44656:SF7">
    <property type="entry name" value="DEHYDROGENASE_REDUCTASE SDR FAMILY MEMBER 12"/>
    <property type="match status" value="1"/>
</dbReference>
<evidence type="ECO:0000313" key="3">
    <source>
        <dbReference type="EMBL" id="CAB4817994.1"/>
    </source>
</evidence>
<dbReference type="PRINTS" id="PR00081">
    <property type="entry name" value="GDHRDH"/>
</dbReference>
<dbReference type="EMBL" id="CAFBOL010000033">
    <property type="protein sequence ID" value="CAB4990354.1"/>
    <property type="molecule type" value="Genomic_DNA"/>
</dbReference>
<evidence type="ECO:0000313" key="1">
    <source>
        <dbReference type="EMBL" id="CAB4362851.1"/>
    </source>
</evidence>
<evidence type="ECO:0000313" key="2">
    <source>
        <dbReference type="EMBL" id="CAB4710506.1"/>
    </source>
</evidence>
<dbReference type="EMBL" id="CAEZYF010000003">
    <property type="protein sequence ID" value="CAB4710506.1"/>
    <property type="molecule type" value="Genomic_DNA"/>
</dbReference>
<dbReference type="InterPro" id="IPR036291">
    <property type="entry name" value="NAD(P)-bd_dom_sf"/>
</dbReference>
<sequence>MVQWKRVVDKVLEAPVVTSFTRLGYDVRSRIDHWTPLADYDLTGRSVLITGATSGLGRSAAETLARCGATVILWGRDPDKTERVRQGIAMASGNEHVESVVADMGDLDAVRGGAAEVLSRHPRLDVLIHNAGALTTDRRTAPGGIELTVASQVVGPFLLTTLLLPILRVAAPGRVLTMSSGGMYATGLTVQQLEMGDDYKGTEQYARAKRAQVTLNEMWAQHIDPTDVVFHAMHPGWADTPGVAASLPMFAKVMGPLLRSPEQGADTLVWLAADDGEPLHTSGGFWLDRARRGLHKVPGTRRTDTPERRLELWEWCEHAAGVQP</sequence>
<dbReference type="EMBL" id="CAESGF010000003">
    <property type="protein sequence ID" value="CAB4362851.1"/>
    <property type="molecule type" value="Genomic_DNA"/>
</dbReference>
<dbReference type="SUPFAM" id="SSF51735">
    <property type="entry name" value="NAD(P)-binding Rossmann-fold domains"/>
    <property type="match status" value="1"/>
</dbReference>
<dbReference type="InterPro" id="IPR002347">
    <property type="entry name" value="SDR_fam"/>
</dbReference>
<dbReference type="EMBL" id="CAFAAV010000079">
    <property type="protein sequence ID" value="CAB4817994.1"/>
    <property type="molecule type" value="Genomic_DNA"/>
</dbReference>
<dbReference type="Gene3D" id="3.40.50.720">
    <property type="entry name" value="NAD(P)-binding Rossmann-like Domain"/>
    <property type="match status" value="1"/>
</dbReference>
<organism evidence="2">
    <name type="scientific">freshwater metagenome</name>
    <dbReference type="NCBI Taxonomy" id="449393"/>
    <lineage>
        <taxon>unclassified sequences</taxon>
        <taxon>metagenomes</taxon>
        <taxon>ecological metagenomes</taxon>
    </lineage>
</organism>
<dbReference type="PANTHER" id="PTHR44656">
    <property type="entry name" value="DEHYDROGENASE/REDUCTASE SDR FAMILY MEMBER 12"/>
    <property type="match status" value="1"/>
</dbReference>
<proteinExistence type="predicted"/>
<accession>A0A6J6QIG6</accession>
<dbReference type="EMBL" id="CAFBMT010000003">
    <property type="protein sequence ID" value="CAB4918158.1"/>
    <property type="molecule type" value="Genomic_DNA"/>
</dbReference>
<dbReference type="Pfam" id="PF00106">
    <property type="entry name" value="adh_short"/>
    <property type="match status" value="1"/>
</dbReference>
<dbReference type="EMBL" id="CAFBIY010000031">
    <property type="protein sequence ID" value="CAB4848869.1"/>
    <property type="molecule type" value="Genomic_DNA"/>
</dbReference>
<evidence type="ECO:0000313" key="5">
    <source>
        <dbReference type="EMBL" id="CAB4918158.1"/>
    </source>
</evidence>
<protein>
    <submittedName>
        <fullName evidence="2">Unannotated protein</fullName>
    </submittedName>
</protein>
<evidence type="ECO:0000313" key="4">
    <source>
        <dbReference type="EMBL" id="CAB4848869.1"/>
    </source>
</evidence>
<name>A0A6J6QIG6_9ZZZZ</name>